<feature type="domain" description="Response regulatory" evidence="10">
    <location>
        <begin position="15"/>
        <end position="129"/>
    </location>
</feature>
<dbReference type="PROSITE" id="PS00688">
    <property type="entry name" value="SIGMA54_INTERACT_3"/>
    <property type="match status" value="1"/>
</dbReference>
<dbReference type="InterPro" id="IPR009057">
    <property type="entry name" value="Homeodomain-like_sf"/>
</dbReference>
<evidence type="ECO:0000256" key="7">
    <source>
        <dbReference type="ARBA" id="ARBA00023163"/>
    </source>
</evidence>
<dbReference type="PROSITE" id="PS00676">
    <property type="entry name" value="SIGMA54_INTERACT_2"/>
    <property type="match status" value="1"/>
</dbReference>
<dbReference type="InterPro" id="IPR001789">
    <property type="entry name" value="Sig_transdc_resp-reg_receiver"/>
</dbReference>
<dbReference type="Gene3D" id="3.40.50.2300">
    <property type="match status" value="1"/>
</dbReference>
<dbReference type="FunFam" id="3.40.50.2300:FF:000018">
    <property type="entry name" value="DNA-binding transcriptional regulator NtrC"/>
    <property type="match status" value="1"/>
</dbReference>
<evidence type="ECO:0000256" key="8">
    <source>
        <dbReference type="PROSITE-ProRule" id="PRU00169"/>
    </source>
</evidence>
<evidence type="ECO:0000256" key="4">
    <source>
        <dbReference type="ARBA" id="ARBA00023012"/>
    </source>
</evidence>
<dbReference type="PANTHER" id="PTHR32071:SF119">
    <property type="entry name" value="SIGMA L-DEPENDENT TRANSCRIPTIONAL REGULATOR YPLP-RELATED"/>
    <property type="match status" value="1"/>
</dbReference>
<keyword evidence="1 8" id="KW-0597">Phosphoprotein</keyword>
<evidence type="ECO:0000313" key="12">
    <source>
        <dbReference type="Proteomes" id="UP001366166"/>
    </source>
</evidence>
<dbReference type="InterPro" id="IPR003593">
    <property type="entry name" value="AAA+_ATPase"/>
</dbReference>
<gene>
    <name evidence="11" type="ORF">FAK_09960</name>
</gene>
<evidence type="ECO:0000259" key="10">
    <source>
        <dbReference type="PROSITE" id="PS50110"/>
    </source>
</evidence>
<dbReference type="GO" id="GO:0006355">
    <property type="term" value="P:regulation of DNA-templated transcription"/>
    <property type="evidence" value="ECO:0007669"/>
    <property type="project" value="InterPro"/>
</dbReference>
<dbReference type="InterPro" id="IPR002197">
    <property type="entry name" value="HTH_Fis"/>
</dbReference>
<dbReference type="InterPro" id="IPR002078">
    <property type="entry name" value="Sigma_54_int"/>
</dbReference>
<dbReference type="PROSITE" id="PS50110">
    <property type="entry name" value="RESPONSE_REGULATORY"/>
    <property type="match status" value="1"/>
</dbReference>
<dbReference type="Pfam" id="PF00158">
    <property type="entry name" value="Sigma54_activat"/>
    <property type="match status" value="1"/>
</dbReference>
<dbReference type="SMART" id="SM00448">
    <property type="entry name" value="REC"/>
    <property type="match status" value="1"/>
</dbReference>
<evidence type="ECO:0000259" key="9">
    <source>
        <dbReference type="PROSITE" id="PS50045"/>
    </source>
</evidence>
<organism evidence="11 12">
    <name type="scientific">Desulfoferula mesophila</name>
    <dbReference type="NCBI Taxonomy" id="3058419"/>
    <lineage>
        <taxon>Bacteria</taxon>
        <taxon>Pseudomonadati</taxon>
        <taxon>Thermodesulfobacteriota</taxon>
        <taxon>Desulfarculia</taxon>
        <taxon>Desulfarculales</taxon>
        <taxon>Desulfarculaceae</taxon>
        <taxon>Desulfoferula</taxon>
    </lineage>
</organism>
<dbReference type="InterPro" id="IPR025944">
    <property type="entry name" value="Sigma_54_int_dom_CS"/>
</dbReference>
<dbReference type="InterPro" id="IPR058031">
    <property type="entry name" value="AAA_lid_NorR"/>
</dbReference>
<dbReference type="Gene3D" id="3.40.50.300">
    <property type="entry name" value="P-loop containing nucleotide triphosphate hydrolases"/>
    <property type="match status" value="1"/>
</dbReference>
<dbReference type="Pfam" id="PF02954">
    <property type="entry name" value="HTH_8"/>
    <property type="match status" value="1"/>
</dbReference>
<dbReference type="GO" id="GO:0005524">
    <property type="term" value="F:ATP binding"/>
    <property type="evidence" value="ECO:0007669"/>
    <property type="project" value="UniProtKB-KW"/>
</dbReference>
<dbReference type="InterPro" id="IPR025943">
    <property type="entry name" value="Sigma_54_int_dom_ATP-bd_2"/>
</dbReference>
<dbReference type="SUPFAM" id="SSF46689">
    <property type="entry name" value="Homeodomain-like"/>
    <property type="match status" value="1"/>
</dbReference>
<dbReference type="Pfam" id="PF25601">
    <property type="entry name" value="AAA_lid_14"/>
    <property type="match status" value="1"/>
</dbReference>
<dbReference type="EMBL" id="AP028679">
    <property type="protein sequence ID" value="BEQ13930.1"/>
    <property type="molecule type" value="Genomic_DNA"/>
</dbReference>
<dbReference type="GO" id="GO:0043565">
    <property type="term" value="F:sequence-specific DNA binding"/>
    <property type="evidence" value="ECO:0007669"/>
    <property type="project" value="InterPro"/>
</dbReference>
<dbReference type="KEGG" id="dmp:FAK_09960"/>
<dbReference type="Proteomes" id="UP001366166">
    <property type="component" value="Chromosome"/>
</dbReference>
<keyword evidence="4" id="KW-0902">Two-component regulatory system</keyword>
<dbReference type="SUPFAM" id="SSF52540">
    <property type="entry name" value="P-loop containing nucleoside triphosphate hydrolases"/>
    <property type="match status" value="1"/>
</dbReference>
<dbReference type="Gene3D" id="1.10.10.60">
    <property type="entry name" value="Homeodomain-like"/>
    <property type="match status" value="1"/>
</dbReference>
<accession>A0AAU9EPX4</accession>
<dbReference type="Pfam" id="PF00072">
    <property type="entry name" value="Response_reg"/>
    <property type="match status" value="1"/>
</dbReference>
<keyword evidence="2" id="KW-0547">Nucleotide-binding</keyword>
<dbReference type="PANTHER" id="PTHR32071">
    <property type="entry name" value="TRANSCRIPTIONAL REGULATORY PROTEIN"/>
    <property type="match status" value="1"/>
</dbReference>
<dbReference type="SUPFAM" id="SSF52172">
    <property type="entry name" value="CheY-like"/>
    <property type="match status" value="1"/>
</dbReference>
<feature type="domain" description="Sigma-54 factor interaction" evidence="9">
    <location>
        <begin position="154"/>
        <end position="383"/>
    </location>
</feature>
<evidence type="ECO:0000256" key="5">
    <source>
        <dbReference type="ARBA" id="ARBA00023015"/>
    </source>
</evidence>
<protein>
    <submittedName>
        <fullName evidence="11">Sigma-54-dependent Fis family transcriptional regulator</fullName>
    </submittedName>
</protein>
<keyword evidence="12" id="KW-1185">Reference proteome</keyword>
<dbReference type="InterPro" id="IPR011006">
    <property type="entry name" value="CheY-like_superfamily"/>
</dbReference>
<dbReference type="FunFam" id="3.40.50.300:FF:000006">
    <property type="entry name" value="DNA-binding transcriptional regulator NtrC"/>
    <property type="match status" value="1"/>
</dbReference>
<keyword evidence="6" id="KW-0238">DNA-binding</keyword>
<evidence type="ECO:0000256" key="1">
    <source>
        <dbReference type="ARBA" id="ARBA00022553"/>
    </source>
</evidence>
<evidence type="ECO:0000256" key="3">
    <source>
        <dbReference type="ARBA" id="ARBA00022840"/>
    </source>
</evidence>
<name>A0AAU9EPX4_9BACT</name>
<keyword evidence="5" id="KW-0805">Transcription regulation</keyword>
<dbReference type="PRINTS" id="PR01590">
    <property type="entry name" value="HTHFIS"/>
</dbReference>
<feature type="modified residue" description="4-aspartylphosphate" evidence="8">
    <location>
        <position position="64"/>
    </location>
</feature>
<dbReference type="PROSITE" id="PS50045">
    <property type="entry name" value="SIGMA54_INTERACT_4"/>
    <property type="match status" value="1"/>
</dbReference>
<dbReference type="CDD" id="cd00009">
    <property type="entry name" value="AAA"/>
    <property type="match status" value="1"/>
</dbReference>
<dbReference type="AlphaFoldDB" id="A0AAU9EPX4"/>
<dbReference type="RefSeq" id="WP_338605660.1">
    <property type="nucleotide sequence ID" value="NZ_AP028679.1"/>
</dbReference>
<reference evidence="12" key="1">
    <citation type="journal article" date="2023" name="Arch. Microbiol.">
        <title>Desulfoferula mesophilus gen. nov. sp. nov., a mesophilic sulfate-reducing bacterium isolated from a brackish lake sediment.</title>
        <authorList>
            <person name="Watanabe T."/>
            <person name="Yabe T."/>
            <person name="Tsuji J.M."/>
            <person name="Fukui M."/>
        </authorList>
    </citation>
    <scope>NUCLEOTIDE SEQUENCE [LARGE SCALE GENOMIC DNA]</scope>
    <source>
        <strain evidence="12">12FAK</strain>
    </source>
</reference>
<keyword evidence="7" id="KW-0804">Transcription</keyword>
<dbReference type="SMART" id="SM00382">
    <property type="entry name" value="AAA"/>
    <property type="match status" value="1"/>
</dbReference>
<evidence type="ECO:0000256" key="2">
    <source>
        <dbReference type="ARBA" id="ARBA00022741"/>
    </source>
</evidence>
<keyword evidence="3" id="KW-0067">ATP-binding</keyword>
<evidence type="ECO:0000256" key="6">
    <source>
        <dbReference type="ARBA" id="ARBA00023125"/>
    </source>
</evidence>
<evidence type="ECO:0000313" key="11">
    <source>
        <dbReference type="EMBL" id="BEQ13930.1"/>
    </source>
</evidence>
<dbReference type="InterPro" id="IPR027417">
    <property type="entry name" value="P-loop_NTPase"/>
</dbReference>
<proteinExistence type="predicted"/>
<sequence length="460" mass="50680">MATTPPTKDTQSKGRVLVVDDELTTLKNLRRILEKEGYQVSTYSNPVRALELLKQESFDVLLSDLRMPHLDGLELLDQAKLIAPGLEVIIITGYASLDGAVEATKKGAYHFLAKPFTPEQVRRVVSEALSLKQTRDDAHRLEAPLGHAEEGSLVIGRSPQMRRVAEVIAQIAPTDCNVLILGESGTGKELAARAIHAQSACSAGPFVAFNCAALNAELMENELFGHEKGAFTGAEQEKMGLLEAAQGGTIFLDEIGEMPPSMQVKLLRALQEREVLRVGGTKPVSLRVRVVAATARDLKAEVSQGTFRQDLYFRLNVVSLVLPRLAERGADVQLLAYYFLGLFNRRMGKQVSGISPQALDLLTSYAYPGNVRELANIVERAVALCRQEMITERDLPADLAAVELASFSRPDSEAFTLEEMERRYIEHILELTGGVRTRAADILGIDRVSLWRKIKKYGME</sequence>
<dbReference type="GO" id="GO:0000160">
    <property type="term" value="P:phosphorelay signal transduction system"/>
    <property type="evidence" value="ECO:0007669"/>
    <property type="project" value="UniProtKB-KW"/>
</dbReference>
<dbReference type="Gene3D" id="1.10.8.60">
    <property type="match status" value="1"/>
</dbReference>